<comment type="caution">
    <text evidence="2">The sequence shown here is derived from an EMBL/GenBank/DDBJ whole genome shotgun (WGS) entry which is preliminary data.</text>
</comment>
<protein>
    <submittedName>
        <fullName evidence="2">Uncharacterized protein</fullName>
    </submittedName>
</protein>
<evidence type="ECO:0000313" key="3">
    <source>
        <dbReference type="Proteomes" id="UP000489600"/>
    </source>
</evidence>
<reference evidence="2" key="1">
    <citation type="submission" date="2019-07" db="EMBL/GenBank/DDBJ databases">
        <authorList>
            <person name="Dittberner H."/>
        </authorList>
    </citation>
    <scope>NUCLEOTIDE SEQUENCE [LARGE SCALE GENOMIC DNA]</scope>
</reference>
<feature type="compositionally biased region" description="Polar residues" evidence="1">
    <location>
        <begin position="40"/>
        <end position="54"/>
    </location>
</feature>
<dbReference type="OrthoDB" id="1105683at2759"/>
<gene>
    <name evidence="2" type="ORF">ANE_LOCUS25979</name>
</gene>
<name>A0A565CPB3_9BRAS</name>
<accession>A0A565CPB3</accession>
<proteinExistence type="predicted"/>
<dbReference type="Proteomes" id="UP000489600">
    <property type="component" value="Unassembled WGS sequence"/>
</dbReference>
<feature type="region of interest" description="Disordered" evidence="1">
    <location>
        <begin position="36"/>
        <end position="56"/>
    </location>
</feature>
<feature type="region of interest" description="Disordered" evidence="1">
    <location>
        <begin position="107"/>
        <end position="134"/>
    </location>
</feature>
<sequence>MGDINSVLTQLALVMEKLNNVGEDVKSLKETVSEHGATLETLTSERAPPNNKSIGKSPIKFATEELSEADVMSEIKENKGLNPRGSGEVSSLKGDKAIHTTSGRMFRDEPTSAFTGGPWPSRAVGSERGHRRVDGGGDWQVRAIGTAVDETLQNYSCNARVGFWVLRRSTQVICVDRRKLKSNRQVRFLIAWFGVRFREP</sequence>
<organism evidence="2 3">
    <name type="scientific">Arabis nemorensis</name>
    <dbReference type="NCBI Taxonomy" id="586526"/>
    <lineage>
        <taxon>Eukaryota</taxon>
        <taxon>Viridiplantae</taxon>
        <taxon>Streptophyta</taxon>
        <taxon>Embryophyta</taxon>
        <taxon>Tracheophyta</taxon>
        <taxon>Spermatophyta</taxon>
        <taxon>Magnoliopsida</taxon>
        <taxon>eudicotyledons</taxon>
        <taxon>Gunneridae</taxon>
        <taxon>Pentapetalae</taxon>
        <taxon>rosids</taxon>
        <taxon>malvids</taxon>
        <taxon>Brassicales</taxon>
        <taxon>Brassicaceae</taxon>
        <taxon>Arabideae</taxon>
        <taxon>Arabis</taxon>
    </lineage>
</organism>
<feature type="compositionally biased region" description="Basic and acidic residues" evidence="1">
    <location>
        <begin position="125"/>
        <end position="134"/>
    </location>
</feature>
<dbReference type="EMBL" id="CABITT030000008">
    <property type="protein sequence ID" value="VVB15535.1"/>
    <property type="molecule type" value="Genomic_DNA"/>
</dbReference>
<evidence type="ECO:0000256" key="1">
    <source>
        <dbReference type="SAM" id="MobiDB-lite"/>
    </source>
</evidence>
<keyword evidence="3" id="KW-1185">Reference proteome</keyword>
<dbReference type="AlphaFoldDB" id="A0A565CPB3"/>
<evidence type="ECO:0000313" key="2">
    <source>
        <dbReference type="EMBL" id="VVB15535.1"/>
    </source>
</evidence>